<feature type="transmembrane region" description="Helical" evidence="1">
    <location>
        <begin position="12"/>
        <end position="35"/>
    </location>
</feature>
<organism evidence="2 3">
    <name type="scientific">Candidatus Woesebacteria bacterium RIFCSPHIGHO2_12_FULL_46_16</name>
    <dbReference type="NCBI Taxonomy" id="1802513"/>
    <lineage>
        <taxon>Bacteria</taxon>
        <taxon>Candidatus Woeseibacteriota</taxon>
    </lineage>
</organism>
<dbReference type="Proteomes" id="UP000178313">
    <property type="component" value="Unassembled WGS sequence"/>
</dbReference>
<dbReference type="AlphaFoldDB" id="A0A1F8B1J6"/>
<evidence type="ECO:0000313" key="3">
    <source>
        <dbReference type="Proteomes" id="UP000178313"/>
    </source>
</evidence>
<keyword evidence="1" id="KW-0812">Transmembrane</keyword>
<dbReference type="Gene3D" id="3.30.70.60">
    <property type="match status" value="1"/>
</dbReference>
<dbReference type="InterPro" id="IPR014717">
    <property type="entry name" value="Transl_elong_EF1B/ribsomal_bS6"/>
</dbReference>
<sequence>MKKSFLGPNVNAIAMPFIYLAASVLLFVFVLRIGVSKISQQRKNIGEETGTQRILQQKESLLREVESDVSGFVDASSNAVPEKSPALAMVSQLKNLALVQGLVLTSFKIGSESQSPGTSYVELTFGVDGTTPNVLGFMQSLTTVAPVSTVEKAKINTAGGVASANVSLRVYFAPFPTKLPPLTEPLTQLNDEEKSLLDTLSSLSLPAFVKLAPQEPGARANPFE</sequence>
<reference evidence="2 3" key="1">
    <citation type="journal article" date="2016" name="Nat. Commun.">
        <title>Thousands of microbial genomes shed light on interconnected biogeochemical processes in an aquifer system.</title>
        <authorList>
            <person name="Anantharaman K."/>
            <person name="Brown C.T."/>
            <person name="Hug L.A."/>
            <person name="Sharon I."/>
            <person name="Castelle C.J."/>
            <person name="Probst A.J."/>
            <person name="Thomas B.C."/>
            <person name="Singh A."/>
            <person name="Wilkins M.J."/>
            <person name="Karaoz U."/>
            <person name="Brodie E.L."/>
            <person name="Williams K.H."/>
            <person name="Hubbard S.S."/>
            <person name="Banfield J.F."/>
        </authorList>
    </citation>
    <scope>NUCLEOTIDE SEQUENCE [LARGE SCALE GENOMIC DNA]</scope>
</reference>
<keyword evidence="1" id="KW-1133">Transmembrane helix</keyword>
<proteinExistence type="predicted"/>
<evidence type="ECO:0000256" key="1">
    <source>
        <dbReference type="SAM" id="Phobius"/>
    </source>
</evidence>
<comment type="caution">
    <text evidence="2">The sequence shown here is derived from an EMBL/GenBank/DDBJ whole genome shotgun (WGS) entry which is preliminary data.</text>
</comment>
<protein>
    <submittedName>
        <fullName evidence="2">Uncharacterized protein</fullName>
    </submittedName>
</protein>
<keyword evidence="1" id="KW-0472">Membrane</keyword>
<evidence type="ECO:0000313" key="2">
    <source>
        <dbReference type="EMBL" id="OGM57619.1"/>
    </source>
</evidence>
<name>A0A1F8B1J6_9BACT</name>
<dbReference type="STRING" id="1802513.A3E46_02575"/>
<accession>A0A1F8B1J6</accession>
<gene>
    <name evidence="2" type="ORF">A3E46_02575</name>
</gene>
<dbReference type="EMBL" id="MGGZ01000006">
    <property type="protein sequence ID" value="OGM57619.1"/>
    <property type="molecule type" value="Genomic_DNA"/>
</dbReference>